<dbReference type="PROSITE" id="PS50075">
    <property type="entry name" value="CARRIER"/>
    <property type="match status" value="1"/>
</dbReference>
<dbReference type="Pfam" id="PF00550">
    <property type="entry name" value="PP-binding"/>
    <property type="match status" value="1"/>
</dbReference>
<dbReference type="EMBL" id="LR130778">
    <property type="protein sequence ID" value="VDN47449.1"/>
    <property type="molecule type" value="Genomic_DNA"/>
</dbReference>
<feature type="domain" description="Carrier" evidence="1">
    <location>
        <begin position="1"/>
        <end position="76"/>
    </location>
</feature>
<evidence type="ECO:0000313" key="2">
    <source>
        <dbReference type="EMBL" id="VDN47449.1"/>
    </source>
</evidence>
<dbReference type="RefSeq" id="WP_125136761.1">
    <property type="nucleotide sequence ID" value="NZ_LR130778.1"/>
</dbReference>
<sequence>MITDVVKGIIAEVIGHGDPNEVSTSMDFEDDLQMDEDDLVEVLEALEAEYDIDLVNLDYSQFKKVKHLISYLKEIL</sequence>
<dbReference type="KEGG" id="cbar:PATL70BA_1564"/>
<dbReference type="Gene3D" id="1.10.1200.10">
    <property type="entry name" value="ACP-like"/>
    <property type="match status" value="1"/>
</dbReference>
<evidence type="ECO:0000259" key="1">
    <source>
        <dbReference type="PROSITE" id="PS50075"/>
    </source>
</evidence>
<name>A0A3P7S4G1_9FIRM</name>
<keyword evidence="3" id="KW-1185">Reference proteome</keyword>
<dbReference type="InterPro" id="IPR036736">
    <property type="entry name" value="ACP-like_sf"/>
</dbReference>
<protein>
    <submittedName>
        <fullName evidence="2">Acyl carrier protein</fullName>
    </submittedName>
</protein>
<reference evidence="2 3" key="1">
    <citation type="submission" date="2018-09" db="EMBL/GenBank/DDBJ databases">
        <authorList>
            <person name="Postec A."/>
        </authorList>
    </citation>
    <scope>NUCLEOTIDE SEQUENCE [LARGE SCALE GENOMIC DNA]</scope>
    <source>
        <strain evidence="2">70B-A</strain>
    </source>
</reference>
<dbReference type="SUPFAM" id="SSF47336">
    <property type="entry name" value="ACP-like"/>
    <property type="match status" value="1"/>
</dbReference>
<proteinExistence type="predicted"/>
<dbReference type="AlphaFoldDB" id="A0A3P7S4G1"/>
<dbReference type="Proteomes" id="UP000279029">
    <property type="component" value="Chromosome"/>
</dbReference>
<accession>A0A3P7S4G1</accession>
<evidence type="ECO:0000313" key="3">
    <source>
        <dbReference type="Proteomes" id="UP000279029"/>
    </source>
</evidence>
<gene>
    <name evidence="2" type="primary">acpP</name>
    <name evidence="2" type="ORF">PATL70BA_1564</name>
</gene>
<dbReference type="InterPro" id="IPR009081">
    <property type="entry name" value="PP-bd_ACP"/>
</dbReference>
<organism evidence="2 3">
    <name type="scientific">Petrocella atlantisensis</name>
    <dbReference type="NCBI Taxonomy" id="2173034"/>
    <lineage>
        <taxon>Bacteria</taxon>
        <taxon>Bacillati</taxon>
        <taxon>Bacillota</taxon>
        <taxon>Clostridia</taxon>
        <taxon>Lachnospirales</taxon>
        <taxon>Vallitaleaceae</taxon>
        <taxon>Petrocella</taxon>
    </lineage>
</organism>